<dbReference type="RefSeq" id="WP_164974940.1">
    <property type="nucleotide sequence ID" value="NZ_SBKN01000009.1"/>
</dbReference>
<sequence>MRANFHTLKRKQKLSCIIHIQWILIFFSTFALAQRPTVLYTSLSATTPASSNARFTLNTLTSSHKQIRFQSQQTLPSGNATWAFHQGTTATPDYTNCWRPYTANNVLSANTFIPVGFANGARYNSSSGGVDGQLPAITNGNYYTFNVTNNATSDNLMQLLETNYNPVLISGVAQTSGTYGSRVVTITTSGIPNAAENIFIRYSTNAYVSSTLIQATGSGTTWTATIPWQAAAVSFYAYTSNKTITEINADVASYGQSAHLMSTLNLNNNGGSNYSWTPATGNYIVSSTTGSASANSVGYATLTTPTSGLFDVLNGGVVHTGLVTVLVTGNATEPGTAGLNNSTLWTSLTIRPNGARTISGSPNAGIPLLLFNGADNVTIDGLNSNGNSLVISNLTVATNFNTSTLNFVNDASNNLITNCSVLGSGTNFGTATIIFRSGSSTGNDNNTISKCLIGPAGANLPSYAIYSDGGTATANSGNTISQNEIFDYFSSTNFHGGVVISGGNTGWVISNNYFYQTTSRNIANTQVAINISGTTTSRHEGALITGNVIGFSNRAGTGNYTLNLGNSGKFYPIRMSNHSTSIFTTISNNSIRNIALTGSSTGAFTSAPFIGISSNTGSYTILNNTIGSLVENDNITLVTSNGATATDFIGIFNNQANLTIDANSVGGITISNTSTASTAQMGLYGMYSTLGATYTITFTNNILGGTTAHSIQNLSNLPISFVYGLYNFNAKGQYSNNIIRNLTGFGGGSLSLGALTGMYFSGDNLPTTIAQNQIYNLTNQSTGISAEAVKGIFNRITSSSQIISKNSIYNLNAPLLTNATIIGIDNGATPSTNTISNNWIRLGIDSAGNSINNDYNFIAIRGNGGNLNLYHNSIYIGGQAVTGSVNTACYQSTTTNFHNVIAQNNIFYNTRNNGTGTGKHFAVQFTNPPASYTFNNNCYFVNGNGGTVGFLNTNLNSLLDWQLATNQEANGVNGDPQFVGATNLVPDFHINASIPTVIESSGVVIGTVTDDFDGNSRSGLTPSDIGAFAGNFTSAISPCGIPAQPTNFSATGSTTTSVSGAFVGISEPNTSYLIVRSIGALTGFPVDGTIYTVGNSLGNGTVIQRGSSTTISQTGLIPNTSYQYTIFPYLSVSCTGGAKYNTINPLSGILLTCPLPPTSPTISMITNEGARIAWIGATGMGTLNPVNYSVEIYTNATFTTPVLGSPFNAGTATNYIVNGLLPNTAYYVRIKSNNGYCESAYLNGGSFLTNCITSNLNSTQGFNQTSIPNCWRSAIVPIGGTATVLQPFTRISYLANAALPTTTAQEGTHFVQYDAVNQVSGGEERLISLPFSTIGITSVDLEFFWRNQNAAAFSTGAFLNEGVQIEYSFDGSSWVNIGPFIRRHESTLAAETAQWIKKTLSMSVIGNQQQVFIAFKFHSSAGQNLFIDNVILRETPDPIVVTPSSPSICSGSFTSLVATSTANYTYTWSPSTGLSATSGASVIANPTSTTTYTVTGVLGNKYFSQEVVVTVNPLPPSVTLNTTSTSICQNGIVPMTASSFTQSSVQIGAGVGVNTSITPYRQTTNNARNQYLITKAELNAAGITTASEITSIGFNVTAAGSGIISSYTISLANTTATSLTSNYLTPTYTAVTTRTNFTVTTGINSYNFATPFNWDGTSNILVNVCHTGTVNSSATVRVTGFATNLTAISTGANTCTALTGATVSTFRPNIHLTVKTNSPITWSPTTGLFINAAATTAYTGTATTTVYAKPSATTTYTATSTLGSCTSTNSTLITVQNNTAIVTHPVSQTVCIGEPVTFSVTVANSLGGYLYQWRKNGNSIPGAINNTYTIPSVSNADAASYSVEVLGDCGPVVISYDAQLTVNPLIPVAVSISTLTNTILMGTSVTFSATPTNGGTNPLYQWAINGNPIAGATNDTFITSTLNDGDSVTVTLISNASLCIQNSPAISDAIIMNVNQVPPASVSIATATSTICAGTVITFTATSLNEGTTPTYQWQVNGINQIGENGTTFITSNLNDGDEVTVILSPTIGIPVQSNTISILVNPITSVGSETISTCDTYTWPANGQTYTSSGVYTHTAGCNIATLNLTITPSTTNGSITTTACDSYTWAENGETYTSTGVYTNTVGCNTATLNLTIAPSSSNTISVTACDSYTWSINGQTYTTSGTYTYQVGCVNEELVLTILPLQTYYADADNDGFGNASSSIQACAMPFAYVTNNTDCDDTRANVNPGAVDVCYDGLDNDCNGNIDNIGLPGGCIPIYTVPAPTVPNSTIAQGATVLTSLVANAQGYRFRVTRVNPLDDSPISATVIVDMGLRNLFLSNLSIYAYGSKYKVETTVLINNVWQPNYAPAFYVFTPTPLSTVASCGTQISNTTSQVTSSAVALVSVYRYQVQRLDASNNVVSTQVLTSGLRYFSF</sequence>
<dbReference type="InterPro" id="IPR021655">
    <property type="entry name" value="Put_metal-bd"/>
</dbReference>
<dbReference type="SMART" id="SM00060">
    <property type="entry name" value="FN3"/>
    <property type="match status" value="2"/>
</dbReference>
<feature type="domain" description="Fibronectin type-III" evidence="1">
    <location>
        <begin position="1156"/>
        <end position="1252"/>
    </location>
</feature>
<name>A0A4Q1K714_9FLAO</name>
<gene>
    <name evidence="2" type="ORF">EQG61_13095</name>
</gene>
<dbReference type="SUPFAM" id="SSF48726">
    <property type="entry name" value="Immunoglobulin"/>
    <property type="match status" value="1"/>
</dbReference>
<dbReference type="SUPFAM" id="SSF49265">
    <property type="entry name" value="Fibronectin type III"/>
    <property type="match status" value="1"/>
</dbReference>
<dbReference type="InterPro" id="IPR003599">
    <property type="entry name" value="Ig_sub"/>
</dbReference>
<dbReference type="Proteomes" id="UP000289857">
    <property type="component" value="Unassembled WGS sequence"/>
</dbReference>
<organism evidence="2 3">
    <name type="scientific">Flavobacterium stagni</name>
    <dbReference type="NCBI Taxonomy" id="2506421"/>
    <lineage>
        <taxon>Bacteria</taxon>
        <taxon>Pseudomonadati</taxon>
        <taxon>Bacteroidota</taxon>
        <taxon>Flavobacteriia</taxon>
        <taxon>Flavobacteriales</taxon>
        <taxon>Flavobacteriaceae</taxon>
        <taxon>Flavobacterium</taxon>
    </lineage>
</organism>
<dbReference type="InterPro" id="IPR006626">
    <property type="entry name" value="PbH1"/>
</dbReference>
<reference evidence="3" key="1">
    <citation type="submission" date="2019-01" db="EMBL/GenBank/DDBJ databases">
        <title>Cytophagaceae bacterium strain CAR-16.</title>
        <authorList>
            <person name="Chen W.-M."/>
        </authorList>
    </citation>
    <scope>NUCLEOTIDE SEQUENCE [LARGE SCALE GENOMIC DNA]</scope>
    <source>
        <strain evidence="3">WWJ-16</strain>
    </source>
</reference>
<dbReference type="InterPro" id="IPR003961">
    <property type="entry name" value="FN3_dom"/>
</dbReference>
<dbReference type="CDD" id="cd00063">
    <property type="entry name" value="FN3"/>
    <property type="match status" value="1"/>
</dbReference>
<protein>
    <recommendedName>
        <fullName evidence="1">Fibronectin type-III domain-containing protein</fullName>
    </recommendedName>
</protein>
<feature type="non-terminal residue" evidence="2">
    <location>
        <position position="2414"/>
    </location>
</feature>
<dbReference type="EMBL" id="SBKN01000009">
    <property type="protein sequence ID" value="RXR20349.1"/>
    <property type="molecule type" value="Genomic_DNA"/>
</dbReference>
<dbReference type="Pfam" id="PF11617">
    <property type="entry name" value="Cu-binding_MopE"/>
    <property type="match status" value="1"/>
</dbReference>
<accession>A0A4Q1K714</accession>
<dbReference type="InterPro" id="IPR013783">
    <property type="entry name" value="Ig-like_fold"/>
</dbReference>
<comment type="caution">
    <text evidence="2">The sequence shown here is derived from an EMBL/GenBank/DDBJ whole genome shotgun (WGS) entry which is preliminary data.</text>
</comment>
<dbReference type="InterPro" id="IPR036179">
    <property type="entry name" value="Ig-like_dom_sf"/>
</dbReference>
<dbReference type="SMART" id="SM00409">
    <property type="entry name" value="IG"/>
    <property type="match status" value="1"/>
</dbReference>
<evidence type="ECO:0000313" key="2">
    <source>
        <dbReference type="EMBL" id="RXR20349.1"/>
    </source>
</evidence>
<keyword evidence="3" id="KW-1185">Reference proteome</keyword>
<evidence type="ECO:0000259" key="1">
    <source>
        <dbReference type="PROSITE" id="PS50853"/>
    </source>
</evidence>
<evidence type="ECO:0000313" key="3">
    <source>
        <dbReference type="Proteomes" id="UP000289857"/>
    </source>
</evidence>
<dbReference type="InterPro" id="IPR036116">
    <property type="entry name" value="FN3_sf"/>
</dbReference>
<proteinExistence type="predicted"/>
<dbReference type="SMART" id="SM00710">
    <property type="entry name" value="PbH1"/>
    <property type="match status" value="9"/>
</dbReference>
<dbReference type="PROSITE" id="PS50853">
    <property type="entry name" value="FN3"/>
    <property type="match status" value="1"/>
</dbReference>
<dbReference type="Gene3D" id="2.60.40.10">
    <property type="entry name" value="Immunoglobulins"/>
    <property type="match status" value="3"/>
</dbReference>